<dbReference type="NCBIfam" id="TIGR03571">
    <property type="entry name" value="lucif_BA3436"/>
    <property type="match status" value="1"/>
</dbReference>
<accession>A0ABY7AQW2</accession>
<dbReference type="Pfam" id="PF00296">
    <property type="entry name" value="Bac_luciferase"/>
    <property type="match status" value="1"/>
</dbReference>
<evidence type="ECO:0000313" key="7">
    <source>
        <dbReference type="Proteomes" id="UP001163726"/>
    </source>
</evidence>
<name>A0ABY7AQW2_9ALTE</name>
<evidence type="ECO:0000313" key="6">
    <source>
        <dbReference type="EMBL" id="WAJ71657.1"/>
    </source>
</evidence>
<proteinExistence type="predicted"/>
<dbReference type="InterPro" id="IPR020020">
    <property type="entry name" value="Luciferase-type_oxidoreductase"/>
</dbReference>
<dbReference type="PANTHER" id="PTHR30011">
    <property type="entry name" value="ALKANESULFONATE MONOOXYGENASE-RELATED"/>
    <property type="match status" value="1"/>
</dbReference>
<dbReference type="PANTHER" id="PTHR30011:SF16">
    <property type="entry name" value="C2H2 FINGER DOMAIN TRANSCRIPTION FACTOR (EUROFUNG)-RELATED"/>
    <property type="match status" value="1"/>
</dbReference>
<keyword evidence="1" id="KW-0285">Flavoprotein</keyword>
<protein>
    <submittedName>
        <fullName evidence="6">LLM class oxidoreductase</fullName>
    </submittedName>
</protein>
<organism evidence="6 7">
    <name type="scientific">Catenovulum adriaticum</name>
    <dbReference type="NCBI Taxonomy" id="2984846"/>
    <lineage>
        <taxon>Bacteria</taxon>
        <taxon>Pseudomonadati</taxon>
        <taxon>Pseudomonadota</taxon>
        <taxon>Gammaproteobacteria</taxon>
        <taxon>Alteromonadales</taxon>
        <taxon>Alteromonadaceae</taxon>
        <taxon>Catenovulum</taxon>
    </lineage>
</organism>
<gene>
    <name evidence="6" type="ORF">OLW01_15045</name>
</gene>
<dbReference type="EMBL" id="CP109966">
    <property type="protein sequence ID" value="WAJ71657.1"/>
    <property type="molecule type" value="Genomic_DNA"/>
</dbReference>
<keyword evidence="3" id="KW-0560">Oxidoreductase</keyword>
<keyword evidence="2" id="KW-0288">FMN</keyword>
<evidence type="ECO:0000256" key="4">
    <source>
        <dbReference type="ARBA" id="ARBA00023033"/>
    </source>
</evidence>
<dbReference type="Gene3D" id="3.20.20.30">
    <property type="entry name" value="Luciferase-like domain"/>
    <property type="match status" value="1"/>
</dbReference>
<keyword evidence="4" id="KW-0503">Monooxygenase</keyword>
<sequence length="325" mass="36341">MLKQQSLDTQLAFPQLNAGFNHVFKPGKLSVGLVVPIEEYSYSAVPGMHQQLEKIKLAETLEFSSVWLRDVPFNVPSFGDAGQLFDPFVYLGLLAGQTSKIALGVASLILPLRHPAHVAKAAASVDVISGGRLILGVASGDRPEEYPAMNINYQNRAKLFRESYDYIRKMAETAPSIENKFGYLNKQLDMLPKPLKDRLPLLITGASQQSADWLAANGDGWITYPKPQAHQHQFIKQLRKKNTSGLTKPVMEPLYIDIAEDPNSEPKPIHLGYRLGVNKLTQYLKARQAIGVNHVALNLRFNQQDIEKTLHEIAEYVLPEFNKED</sequence>
<dbReference type="Proteomes" id="UP001163726">
    <property type="component" value="Plasmid pCadTS8_1"/>
</dbReference>
<keyword evidence="7" id="KW-1185">Reference proteome</keyword>
<dbReference type="InterPro" id="IPR011251">
    <property type="entry name" value="Luciferase-like_dom"/>
</dbReference>
<dbReference type="InterPro" id="IPR051260">
    <property type="entry name" value="Diverse_substr_monoxygenases"/>
</dbReference>
<dbReference type="SUPFAM" id="SSF51679">
    <property type="entry name" value="Bacterial luciferase-like"/>
    <property type="match status" value="1"/>
</dbReference>
<keyword evidence="6" id="KW-0614">Plasmid</keyword>
<dbReference type="RefSeq" id="WP_268076321.1">
    <property type="nucleotide sequence ID" value="NZ_CP109966.1"/>
</dbReference>
<reference evidence="6" key="1">
    <citation type="submission" date="2022-10" db="EMBL/GenBank/DDBJ databases">
        <title>Catenovulum adriacola sp. nov. isolated in the Harbour of Susak.</title>
        <authorList>
            <person name="Schoch T."/>
            <person name="Reich S.J."/>
            <person name="Stoeferle S."/>
            <person name="Flaiz M."/>
            <person name="Kazda M."/>
            <person name="Riedel C.U."/>
            <person name="Duerre P."/>
        </authorList>
    </citation>
    <scope>NUCLEOTIDE SEQUENCE</scope>
    <source>
        <strain evidence="6">TS8</strain>
        <plasmid evidence="6">pCadTS8_1</plasmid>
    </source>
</reference>
<evidence type="ECO:0000256" key="1">
    <source>
        <dbReference type="ARBA" id="ARBA00022630"/>
    </source>
</evidence>
<evidence type="ECO:0000259" key="5">
    <source>
        <dbReference type="Pfam" id="PF00296"/>
    </source>
</evidence>
<evidence type="ECO:0000256" key="2">
    <source>
        <dbReference type="ARBA" id="ARBA00022643"/>
    </source>
</evidence>
<feature type="domain" description="Luciferase-like" evidence="5">
    <location>
        <begin position="36"/>
        <end position="240"/>
    </location>
</feature>
<geneLocation type="plasmid" evidence="6 7">
    <name>pCadTS8_1</name>
</geneLocation>
<evidence type="ECO:0000256" key="3">
    <source>
        <dbReference type="ARBA" id="ARBA00023002"/>
    </source>
</evidence>
<dbReference type="InterPro" id="IPR036661">
    <property type="entry name" value="Luciferase-like_sf"/>
</dbReference>